<dbReference type="AlphaFoldDB" id="A0A917QRN9"/>
<dbReference type="RefSeq" id="WP_189161128.1">
    <property type="nucleotide sequence ID" value="NZ_BMNT01000001.1"/>
</dbReference>
<dbReference type="Proteomes" id="UP000645217">
    <property type="component" value="Unassembled WGS sequence"/>
</dbReference>
<evidence type="ECO:0000313" key="3">
    <source>
        <dbReference type="Proteomes" id="UP000645217"/>
    </source>
</evidence>
<dbReference type="SUPFAM" id="SSF53597">
    <property type="entry name" value="Dihydrofolate reductase-like"/>
    <property type="match status" value="1"/>
</dbReference>
<reference evidence="2" key="1">
    <citation type="journal article" date="2014" name="Int. J. Syst. Evol. Microbiol.">
        <title>Complete genome sequence of Corynebacterium casei LMG S-19264T (=DSM 44701T), isolated from a smear-ripened cheese.</title>
        <authorList>
            <consortium name="US DOE Joint Genome Institute (JGI-PGF)"/>
            <person name="Walter F."/>
            <person name="Albersmeier A."/>
            <person name="Kalinowski J."/>
            <person name="Ruckert C."/>
        </authorList>
    </citation>
    <scope>NUCLEOTIDE SEQUENCE</scope>
    <source>
        <strain evidence="2">JCM 13064</strain>
    </source>
</reference>
<dbReference type="GO" id="GO:0008703">
    <property type="term" value="F:5-amino-6-(5-phosphoribosylamino)uracil reductase activity"/>
    <property type="evidence" value="ECO:0007669"/>
    <property type="project" value="InterPro"/>
</dbReference>
<dbReference type="EMBL" id="BMNT01000001">
    <property type="protein sequence ID" value="GGK63891.1"/>
    <property type="molecule type" value="Genomic_DNA"/>
</dbReference>
<reference evidence="2" key="2">
    <citation type="submission" date="2020-09" db="EMBL/GenBank/DDBJ databases">
        <authorList>
            <person name="Sun Q."/>
            <person name="Ohkuma M."/>
        </authorList>
    </citation>
    <scope>NUCLEOTIDE SEQUENCE</scope>
    <source>
        <strain evidence="2">JCM 13064</strain>
    </source>
</reference>
<keyword evidence="3" id="KW-1185">Reference proteome</keyword>
<comment type="caution">
    <text evidence="2">The sequence shown here is derived from an EMBL/GenBank/DDBJ whole genome shotgun (WGS) entry which is preliminary data.</text>
</comment>
<accession>A0A917QRN9</accession>
<evidence type="ECO:0000259" key="1">
    <source>
        <dbReference type="Pfam" id="PF01872"/>
    </source>
</evidence>
<proteinExistence type="predicted"/>
<dbReference type="PANTHER" id="PTHR38011">
    <property type="entry name" value="DIHYDROFOLATE REDUCTASE FAMILY PROTEIN (AFU_ORTHOLOGUE AFUA_8G06820)"/>
    <property type="match status" value="1"/>
</dbReference>
<dbReference type="InterPro" id="IPR050765">
    <property type="entry name" value="Riboflavin_Biosynth_HTPR"/>
</dbReference>
<feature type="domain" description="Bacterial bifunctional deaminase-reductase C-terminal" evidence="1">
    <location>
        <begin position="3"/>
        <end position="194"/>
    </location>
</feature>
<name>A0A917QRN9_9ACTN</name>
<protein>
    <submittedName>
        <fullName evidence="2">Deaminase</fullName>
    </submittedName>
</protein>
<dbReference type="PANTHER" id="PTHR38011:SF12">
    <property type="entry name" value="BIFUNCTIONAL DEAMINASE-REDUCTASE DOMAIN PROTEIN"/>
    <property type="match status" value="1"/>
</dbReference>
<dbReference type="GO" id="GO:0009231">
    <property type="term" value="P:riboflavin biosynthetic process"/>
    <property type="evidence" value="ECO:0007669"/>
    <property type="project" value="InterPro"/>
</dbReference>
<dbReference type="InterPro" id="IPR002734">
    <property type="entry name" value="RibDG_C"/>
</dbReference>
<dbReference type="InterPro" id="IPR024072">
    <property type="entry name" value="DHFR-like_dom_sf"/>
</dbReference>
<sequence>MKSVVLNMSMSVDGFSAGPDVSIEHPMGVGGERLHEWLFTSGSDRAVAAGGTSPNGVDARVAQEILASTGAVVLGRRTFDVGVELWGDTPFPVPCFVLSHQARERLVMKSAAFTFVTGGIESALRQARAAAGDGCVLIMGGASTAQQFVKAGLVDEIQIHLVPVLLGSGARLFDHLGTDHIELERDRSLESPNVTHLRFRVAR</sequence>
<evidence type="ECO:0000313" key="2">
    <source>
        <dbReference type="EMBL" id="GGK63891.1"/>
    </source>
</evidence>
<gene>
    <name evidence="2" type="ORF">GCM10007964_03710</name>
</gene>
<dbReference type="Pfam" id="PF01872">
    <property type="entry name" value="RibD_C"/>
    <property type="match status" value="1"/>
</dbReference>
<dbReference type="Gene3D" id="3.40.430.10">
    <property type="entry name" value="Dihydrofolate Reductase, subunit A"/>
    <property type="match status" value="1"/>
</dbReference>
<organism evidence="2 3">
    <name type="scientific">Sphaerisporangium melleum</name>
    <dbReference type="NCBI Taxonomy" id="321316"/>
    <lineage>
        <taxon>Bacteria</taxon>
        <taxon>Bacillati</taxon>
        <taxon>Actinomycetota</taxon>
        <taxon>Actinomycetes</taxon>
        <taxon>Streptosporangiales</taxon>
        <taxon>Streptosporangiaceae</taxon>
        <taxon>Sphaerisporangium</taxon>
    </lineage>
</organism>